<accession>A0A9J6E342</accession>
<dbReference type="InterPro" id="IPR029055">
    <property type="entry name" value="Ntn_hydrolases_N"/>
</dbReference>
<dbReference type="SUPFAM" id="SSF56235">
    <property type="entry name" value="N-terminal nucleophile aminohydrolases (Ntn hydrolases)"/>
    <property type="match status" value="1"/>
</dbReference>
<gene>
    <name evidence="2" type="ORF">HPB51_017683</name>
</gene>
<evidence type="ECO:0000256" key="1">
    <source>
        <dbReference type="ARBA" id="ARBA00010872"/>
    </source>
</evidence>
<dbReference type="GO" id="GO:0016787">
    <property type="term" value="F:hydrolase activity"/>
    <property type="evidence" value="ECO:0007669"/>
    <property type="project" value="InterPro"/>
</dbReference>
<dbReference type="InterPro" id="IPR000246">
    <property type="entry name" value="Peptidase_T2"/>
</dbReference>
<sequence length="141" mass="15389">MSVTISGKQLSLLLFVSFMLGVGVGYKLKTLRVHYLKQRRDWLASRLATAQQKLDGMLPVVVVHGGAGKVSAAIVEEKMVALRAAVDAGYSLLQRGGTSLDAVEAAVRVMEDHPAFNAGGEHVHRERFDFLLFVDAWLTPL</sequence>
<dbReference type="Proteomes" id="UP000821866">
    <property type="component" value="Chromosome 4"/>
</dbReference>
<proteinExistence type="inferred from homology"/>
<keyword evidence="3" id="KW-1185">Reference proteome</keyword>
<reference evidence="2" key="1">
    <citation type="journal article" date="2020" name="Cell">
        <title>Large-Scale Comparative Analyses of Tick Genomes Elucidate Their Genetic Diversity and Vector Capacities.</title>
        <authorList>
            <consortium name="Tick Genome and Microbiome Consortium (TIGMIC)"/>
            <person name="Jia N."/>
            <person name="Wang J."/>
            <person name="Shi W."/>
            <person name="Du L."/>
            <person name="Sun Y."/>
            <person name="Zhan W."/>
            <person name="Jiang J.F."/>
            <person name="Wang Q."/>
            <person name="Zhang B."/>
            <person name="Ji P."/>
            <person name="Bell-Sakyi L."/>
            <person name="Cui X.M."/>
            <person name="Yuan T.T."/>
            <person name="Jiang B.G."/>
            <person name="Yang W.F."/>
            <person name="Lam T.T."/>
            <person name="Chang Q.C."/>
            <person name="Ding S.J."/>
            <person name="Wang X.J."/>
            <person name="Zhu J.G."/>
            <person name="Ruan X.D."/>
            <person name="Zhao L."/>
            <person name="Wei J.T."/>
            <person name="Ye R.Z."/>
            <person name="Que T.C."/>
            <person name="Du C.H."/>
            <person name="Zhou Y.H."/>
            <person name="Cheng J.X."/>
            <person name="Dai P.F."/>
            <person name="Guo W.B."/>
            <person name="Han X.H."/>
            <person name="Huang E.J."/>
            <person name="Li L.F."/>
            <person name="Wei W."/>
            <person name="Gao Y.C."/>
            <person name="Liu J.Z."/>
            <person name="Shao H.Z."/>
            <person name="Wang X."/>
            <person name="Wang C.C."/>
            <person name="Yang T.C."/>
            <person name="Huo Q.B."/>
            <person name="Li W."/>
            <person name="Chen H.Y."/>
            <person name="Chen S.E."/>
            <person name="Zhou L.G."/>
            <person name="Ni X.B."/>
            <person name="Tian J.H."/>
            <person name="Sheng Y."/>
            <person name="Liu T."/>
            <person name="Pan Y.S."/>
            <person name="Xia L.Y."/>
            <person name="Li J."/>
            <person name="Zhao F."/>
            <person name="Cao W.C."/>
        </authorList>
    </citation>
    <scope>NUCLEOTIDE SEQUENCE</scope>
    <source>
        <strain evidence="2">Rmic-2018</strain>
    </source>
</reference>
<comment type="caution">
    <text evidence="2">The sequence shown here is derived from an EMBL/GenBank/DDBJ whole genome shotgun (WGS) entry which is preliminary data.</text>
</comment>
<dbReference type="AlphaFoldDB" id="A0A9J6E342"/>
<comment type="similarity">
    <text evidence="1">Belongs to the Ntn-hydrolase family.</text>
</comment>
<dbReference type="VEuPathDB" id="VectorBase:LOC119167694"/>
<dbReference type="InterPro" id="IPR038778">
    <property type="entry name" value="Mtln"/>
</dbReference>
<dbReference type="Pfam" id="PF22002">
    <property type="entry name" value="MTLN"/>
    <property type="match status" value="1"/>
</dbReference>
<dbReference type="EMBL" id="JABSTU010000006">
    <property type="protein sequence ID" value="KAH8028557.1"/>
    <property type="molecule type" value="Genomic_DNA"/>
</dbReference>
<dbReference type="PANTHER" id="PTHR10188">
    <property type="entry name" value="L-ASPARAGINASE"/>
    <property type="match status" value="1"/>
</dbReference>
<protein>
    <submittedName>
        <fullName evidence="2">Uncharacterized protein</fullName>
    </submittedName>
</protein>
<reference evidence="2" key="2">
    <citation type="submission" date="2021-09" db="EMBL/GenBank/DDBJ databases">
        <authorList>
            <person name="Jia N."/>
            <person name="Wang J."/>
            <person name="Shi W."/>
            <person name="Du L."/>
            <person name="Sun Y."/>
            <person name="Zhan W."/>
            <person name="Jiang J."/>
            <person name="Wang Q."/>
            <person name="Zhang B."/>
            <person name="Ji P."/>
            <person name="Sakyi L.B."/>
            <person name="Cui X."/>
            <person name="Yuan T."/>
            <person name="Jiang B."/>
            <person name="Yang W."/>
            <person name="Lam T.T.-Y."/>
            <person name="Chang Q."/>
            <person name="Ding S."/>
            <person name="Wang X."/>
            <person name="Zhu J."/>
            <person name="Ruan X."/>
            <person name="Zhao L."/>
            <person name="Wei J."/>
            <person name="Que T."/>
            <person name="Du C."/>
            <person name="Cheng J."/>
            <person name="Dai P."/>
            <person name="Han X."/>
            <person name="Huang E."/>
            <person name="Gao Y."/>
            <person name="Liu J."/>
            <person name="Shao H."/>
            <person name="Ye R."/>
            <person name="Li L."/>
            <person name="Wei W."/>
            <person name="Wang X."/>
            <person name="Wang C."/>
            <person name="Huo Q."/>
            <person name="Li W."/>
            <person name="Guo W."/>
            <person name="Chen H."/>
            <person name="Chen S."/>
            <person name="Zhou L."/>
            <person name="Zhou L."/>
            <person name="Ni X."/>
            <person name="Tian J."/>
            <person name="Zhou Y."/>
            <person name="Sheng Y."/>
            <person name="Liu T."/>
            <person name="Pan Y."/>
            <person name="Xia L."/>
            <person name="Li J."/>
            <person name="Zhao F."/>
            <person name="Cao W."/>
        </authorList>
    </citation>
    <scope>NUCLEOTIDE SEQUENCE</scope>
    <source>
        <strain evidence="2">Rmic-2018</strain>
        <tissue evidence="2">Larvae</tissue>
    </source>
</reference>
<dbReference type="GO" id="GO:0033345">
    <property type="term" value="P:L-asparagine catabolic process via L-aspartate"/>
    <property type="evidence" value="ECO:0007669"/>
    <property type="project" value="TreeGrafter"/>
</dbReference>
<name>A0A9J6E342_RHIMP</name>
<dbReference type="PANTHER" id="PTHR10188:SF43">
    <property type="entry name" value="ASPARAGINASE (EUROFUNG)"/>
    <property type="match status" value="1"/>
</dbReference>
<dbReference type="GO" id="GO:0005737">
    <property type="term" value="C:cytoplasm"/>
    <property type="evidence" value="ECO:0007669"/>
    <property type="project" value="TreeGrafter"/>
</dbReference>
<evidence type="ECO:0000313" key="3">
    <source>
        <dbReference type="Proteomes" id="UP000821866"/>
    </source>
</evidence>
<evidence type="ECO:0000313" key="2">
    <source>
        <dbReference type="EMBL" id="KAH8028557.1"/>
    </source>
</evidence>
<organism evidence="2 3">
    <name type="scientific">Rhipicephalus microplus</name>
    <name type="common">Cattle tick</name>
    <name type="synonym">Boophilus microplus</name>
    <dbReference type="NCBI Taxonomy" id="6941"/>
    <lineage>
        <taxon>Eukaryota</taxon>
        <taxon>Metazoa</taxon>
        <taxon>Ecdysozoa</taxon>
        <taxon>Arthropoda</taxon>
        <taxon>Chelicerata</taxon>
        <taxon>Arachnida</taxon>
        <taxon>Acari</taxon>
        <taxon>Parasitiformes</taxon>
        <taxon>Ixodida</taxon>
        <taxon>Ixodoidea</taxon>
        <taxon>Ixodidae</taxon>
        <taxon>Rhipicephalinae</taxon>
        <taxon>Rhipicephalus</taxon>
        <taxon>Boophilus</taxon>
    </lineage>
</organism>
<dbReference type="Pfam" id="PF01112">
    <property type="entry name" value="Asparaginase_2"/>
    <property type="match status" value="1"/>
</dbReference>